<gene>
    <name evidence="1" type="ORF">KHP33_013775</name>
</gene>
<evidence type="ECO:0000313" key="1">
    <source>
        <dbReference type="EMBL" id="MDO8225903.1"/>
    </source>
</evidence>
<dbReference type="EMBL" id="JAHBMK020000001">
    <property type="protein sequence ID" value="MDO8225903.1"/>
    <property type="molecule type" value="Genomic_DNA"/>
</dbReference>
<reference evidence="1" key="1">
    <citation type="submission" date="2023-07" db="EMBL/GenBank/DDBJ databases">
        <title>Biological control against Fusarium languescens, the causal agent of wilt in Jalapeno peppers, by a novel bacterial subspecies: Bacillus cabrialesii subsp. tritici TSO2.</title>
        <authorList>
            <person name="Montoya-Martinez A.C."/>
            <person name="Figueroa-Brambila K.M."/>
            <person name="Escalante-Beltran A."/>
            <person name="Lopez-Montoya N.D."/>
            <person name="Valenzuela-Ruiz V."/>
            <person name="Parra-Cota F.I."/>
            <person name="Estrada Alvarado M.I."/>
            <person name="De Los Santos Villalobos S."/>
        </authorList>
    </citation>
    <scope>NUCLEOTIDE SEQUENCE</scope>
    <source>
        <strain evidence="1">TSO2</strain>
    </source>
</reference>
<name>A0ABT9DMJ3_9BACI</name>
<organism evidence="1 2">
    <name type="scientific">Bacillus cabrialesii subsp. tritici</name>
    <dbReference type="NCBI Taxonomy" id="2944916"/>
    <lineage>
        <taxon>Bacteria</taxon>
        <taxon>Bacillati</taxon>
        <taxon>Bacillota</taxon>
        <taxon>Bacilli</taxon>
        <taxon>Bacillales</taxon>
        <taxon>Bacillaceae</taxon>
        <taxon>Bacillus</taxon>
        <taxon>Bacillus cabrialesii</taxon>
    </lineage>
</organism>
<proteinExistence type="predicted"/>
<sequence length="107" mass="12439">MFLYRQPRDDELNKVAKLFHESFNQYPFMDLLVKREKIIFEMHKVLTKAYFKKHFCFVGIQNGEIVVAALLKHRDKPDISLIDNIAAGGDEMNQNRGIFSIEHVNGG</sequence>
<accession>A0ABT9DMJ3</accession>
<evidence type="ECO:0008006" key="3">
    <source>
        <dbReference type="Google" id="ProtNLM"/>
    </source>
</evidence>
<protein>
    <recommendedName>
        <fullName evidence="3">GNAT family N-acetyltransferase</fullName>
    </recommendedName>
</protein>
<keyword evidence="2" id="KW-1185">Reference proteome</keyword>
<evidence type="ECO:0000313" key="2">
    <source>
        <dbReference type="Proteomes" id="UP001177121"/>
    </source>
</evidence>
<comment type="caution">
    <text evidence="1">The sequence shown here is derived from an EMBL/GenBank/DDBJ whole genome shotgun (WGS) entry which is preliminary data.</text>
</comment>
<dbReference type="Proteomes" id="UP001177121">
    <property type="component" value="Unassembled WGS sequence"/>
</dbReference>
<dbReference type="RefSeq" id="WP_249667577.1">
    <property type="nucleotide sequence ID" value="NZ_JAHBMK020000001.1"/>
</dbReference>